<evidence type="ECO:0000256" key="4">
    <source>
        <dbReference type="ARBA" id="ARBA00023027"/>
    </source>
</evidence>
<dbReference type="InterPro" id="IPR036291">
    <property type="entry name" value="NAD(P)-bd_dom_sf"/>
</dbReference>
<feature type="binding site" evidence="6">
    <location>
        <position position="90"/>
    </location>
    <ligand>
        <name>NAD(+)</name>
        <dbReference type="ChEBI" id="CHEBI:57540"/>
    </ligand>
</feature>
<gene>
    <name evidence="10" type="ORF">NSIN_20434</name>
</gene>
<evidence type="ECO:0000259" key="8">
    <source>
        <dbReference type="Pfam" id="PF00056"/>
    </source>
</evidence>
<dbReference type="EMBL" id="FRFC01000003">
    <property type="protein sequence ID" value="SHO44773.1"/>
    <property type="molecule type" value="Genomic_DNA"/>
</dbReference>
<evidence type="ECO:0000313" key="10">
    <source>
        <dbReference type="EMBL" id="SHO44773.1"/>
    </source>
</evidence>
<dbReference type="AlphaFoldDB" id="A0A2H1EG94"/>
<reference evidence="11" key="1">
    <citation type="submission" date="2016-12" db="EMBL/GenBank/DDBJ databases">
        <authorList>
            <person name="Herbold C."/>
        </authorList>
    </citation>
    <scope>NUCLEOTIDE SEQUENCE [LARGE SCALE GENOMIC DNA]</scope>
</reference>
<proteinExistence type="inferred from homology"/>
<comment type="similarity">
    <text evidence="1 7">Belongs to the LDH/MDH superfamily.</text>
</comment>
<evidence type="ECO:0000313" key="11">
    <source>
        <dbReference type="Proteomes" id="UP000232412"/>
    </source>
</evidence>
<dbReference type="PIRSF" id="PIRSF000102">
    <property type="entry name" value="Lac_mal_DH"/>
    <property type="match status" value="1"/>
</dbReference>
<feature type="binding site" evidence="6">
    <location>
        <begin position="113"/>
        <end position="115"/>
    </location>
    <ligand>
        <name>NAD(+)</name>
        <dbReference type="ChEBI" id="CHEBI:57540"/>
    </ligand>
</feature>
<dbReference type="InterPro" id="IPR001557">
    <property type="entry name" value="L-lactate/malate_DH"/>
</dbReference>
<feature type="binding site" evidence="6">
    <location>
        <begin position="6"/>
        <end position="11"/>
    </location>
    <ligand>
        <name>NAD(+)</name>
        <dbReference type="ChEBI" id="CHEBI:57540"/>
    </ligand>
</feature>
<dbReference type="InterPro" id="IPR022383">
    <property type="entry name" value="Lactate/malate_DH_C"/>
</dbReference>
<feature type="domain" description="Lactate/malate dehydrogenase N-terminal" evidence="8">
    <location>
        <begin position="2"/>
        <end position="137"/>
    </location>
</feature>
<dbReference type="SUPFAM" id="SSF56327">
    <property type="entry name" value="LDH C-terminal domain-like"/>
    <property type="match status" value="1"/>
</dbReference>
<organism evidence="10 11">
    <name type="scientific">Nitrosotalea sinensis</name>
    <dbReference type="NCBI Taxonomy" id="1499975"/>
    <lineage>
        <taxon>Archaea</taxon>
        <taxon>Nitrososphaerota</taxon>
        <taxon>Nitrososphaeria</taxon>
        <taxon>Nitrosotaleales</taxon>
        <taxon>Nitrosotaleaceae</taxon>
        <taxon>Nitrosotalea</taxon>
    </lineage>
</organism>
<keyword evidence="11" id="KW-1185">Reference proteome</keyword>
<name>A0A2H1EG94_9ARCH</name>
<dbReference type="InterPro" id="IPR015955">
    <property type="entry name" value="Lactate_DH/Glyco_Ohase_4_C"/>
</dbReference>
<dbReference type="RefSeq" id="WP_101009450.1">
    <property type="nucleotide sequence ID" value="NZ_FRFC01000003.1"/>
</dbReference>
<keyword evidence="3 7" id="KW-0560">Oxidoreductase</keyword>
<dbReference type="Pfam" id="PF02866">
    <property type="entry name" value="Ldh_1_C"/>
    <property type="match status" value="1"/>
</dbReference>
<dbReference type="PRINTS" id="PR00086">
    <property type="entry name" value="LLDHDRGNASE"/>
</dbReference>
<dbReference type="Gene3D" id="3.40.50.720">
    <property type="entry name" value="NAD(P)-binding Rossmann-like Domain"/>
    <property type="match status" value="1"/>
</dbReference>
<feature type="active site" description="Proton acceptor" evidence="5">
    <location>
        <position position="170"/>
    </location>
</feature>
<dbReference type="GO" id="GO:0004459">
    <property type="term" value="F:L-lactate dehydrogenase (NAD+) activity"/>
    <property type="evidence" value="ECO:0007669"/>
    <property type="project" value="InterPro"/>
</dbReference>
<keyword evidence="4 6" id="KW-0520">NAD</keyword>
<dbReference type="GO" id="GO:0006089">
    <property type="term" value="P:lactate metabolic process"/>
    <property type="evidence" value="ECO:0007669"/>
    <property type="project" value="TreeGrafter"/>
</dbReference>
<evidence type="ECO:0000256" key="1">
    <source>
        <dbReference type="ARBA" id="ARBA00008104"/>
    </source>
</evidence>
<dbReference type="GO" id="GO:0006099">
    <property type="term" value="P:tricarboxylic acid cycle"/>
    <property type="evidence" value="ECO:0007669"/>
    <property type="project" value="UniProtKB-KW"/>
</dbReference>
<protein>
    <submittedName>
        <fullName evidence="10">Lactate/malate dehydrogenase</fullName>
    </submittedName>
</protein>
<dbReference type="Gene3D" id="3.90.110.10">
    <property type="entry name" value="Lactate dehydrogenase/glycoside hydrolase, family 4, C-terminal"/>
    <property type="match status" value="1"/>
</dbReference>
<accession>A0A2H1EG94</accession>
<dbReference type="InterPro" id="IPR018177">
    <property type="entry name" value="L-lactate_DH_AS"/>
</dbReference>
<dbReference type="InterPro" id="IPR001236">
    <property type="entry name" value="Lactate/malate_DH_N"/>
</dbReference>
<evidence type="ECO:0000256" key="7">
    <source>
        <dbReference type="RuleBase" id="RU003369"/>
    </source>
</evidence>
<evidence type="ECO:0000256" key="6">
    <source>
        <dbReference type="PIRSR" id="PIRSR000102-3"/>
    </source>
</evidence>
<dbReference type="Pfam" id="PF00056">
    <property type="entry name" value="Ldh_1_N"/>
    <property type="match status" value="1"/>
</dbReference>
<keyword evidence="2" id="KW-0816">Tricarboxylic acid cycle</keyword>
<evidence type="ECO:0000256" key="5">
    <source>
        <dbReference type="PIRSR" id="PIRSR000102-1"/>
    </source>
</evidence>
<dbReference type="PROSITE" id="PS00064">
    <property type="entry name" value="L_LDH"/>
    <property type="match status" value="1"/>
</dbReference>
<dbReference type="SUPFAM" id="SSF51735">
    <property type="entry name" value="NAD(P)-binding Rossmann-fold domains"/>
    <property type="match status" value="1"/>
</dbReference>
<feature type="domain" description="Lactate/malate dehydrogenase C-terminal" evidence="9">
    <location>
        <begin position="141"/>
        <end position="295"/>
    </location>
</feature>
<evidence type="ECO:0000256" key="2">
    <source>
        <dbReference type="ARBA" id="ARBA00022532"/>
    </source>
</evidence>
<sequence>MISIIGAGKVGSAIGFLSASASLDDIVLVNRNKNKAMGEALDIVNVVPKNSTISVTGTDDYENIAGSQVVVITVNAGKIVTDRSDLIQYNIPIIKDISKKIERYASNAKVIVITNPVDVITYCILQESGLSVKNVIGMGSSLDSDRFRYAISKTLHTNQSGIESIVLGEHGNSMVPIFSTVKLDGKAIHFDKNQMTDITNEVRNYWRPLTELKGASVFGAAKHSYDIIKAIMKNESLEVPSSVMLHGEYGISDVCMGVPLVINKNGASIKEIDLDDSEHDMLVKSSNVIKNNIKKI</sequence>
<evidence type="ECO:0000259" key="9">
    <source>
        <dbReference type="Pfam" id="PF02866"/>
    </source>
</evidence>
<dbReference type="Proteomes" id="UP000232412">
    <property type="component" value="Unassembled WGS sequence"/>
</dbReference>
<dbReference type="PANTHER" id="PTHR43128:SF16">
    <property type="entry name" value="L-LACTATE DEHYDROGENASE"/>
    <property type="match status" value="1"/>
</dbReference>
<evidence type="ECO:0000256" key="3">
    <source>
        <dbReference type="ARBA" id="ARBA00023002"/>
    </source>
</evidence>
<dbReference type="PANTHER" id="PTHR43128">
    <property type="entry name" value="L-2-HYDROXYCARBOXYLATE DEHYDROGENASE (NAD(P)(+))"/>
    <property type="match status" value="1"/>
</dbReference>
<dbReference type="OrthoDB" id="2596at2157"/>